<proteinExistence type="predicted"/>
<gene>
    <name evidence="1" type="ORF">DPEC_G00134640</name>
</gene>
<organism evidence="1 2">
    <name type="scientific">Dallia pectoralis</name>
    <name type="common">Alaska blackfish</name>
    <dbReference type="NCBI Taxonomy" id="75939"/>
    <lineage>
        <taxon>Eukaryota</taxon>
        <taxon>Metazoa</taxon>
        <taxon>Chordata</taxon>
        <taxon>Craniata</taxon>
        <taxon>Vertebrata</taxon>
        <taxon>Euteleostomi</taxon>
        <taxon>Actinopterygii</taxon>
        <taxon>Neopterygii</taxon>
        <taxon>Teleostei</taxon>
        <taxon>Protacanthopterygii</taxon>
        <taxon>Esociformes</taxon>
        <taxon>Umbridae</taxon>
        <taxon>Dallia</taxon>
    </lineage>
</organism>
<keyword evidence="2" id="KW-1185">Reference proteome</keyword>
<reference evidence="1" key="1">
    <citation type="submission" date="2021-05" db="EMBL/GenBank/DDBJ databases">
        <authorList>
            <person name="Pan Q."/>
            <person name="Jouanno E."/>
            <person name="Zahm M."/>
            <person name="Klopp C."/>
            <person name="Cabau C."/>
            <person name="Louis A."/>
            <person name="Berthelot C."/>
            <person name="Parey E."/>
            <person name="Roest Crollius H."/>
            <person name="Montfort J."/>
            <person name="Robinson-Rechavi M."/>
            <person name="Bouchez O."/>
            <person name="Lampietro C."/>
            <person name="Lopez Roques C."/>
            <person name="Donnadieu C."/>
            <person name="Postlethwait J."/>
            <person name="Bobe J."/>
            <person name="Dillon D."/>
            <person name="Chandos A."/>
            <person name="von Hippel F."/>
            <person name="Guiguen Y."/>
        </authorList>
    </citation>
    <scope>NUCLEOTIDE SEQUENCE</scope>
    <source>
        <strain evidence="1">YG-Jan2019</strain>
    </source>
</reference>
<evidence type="ECO:0000313" key="2">
    <source>
        <dbReference type="Proteomes" id="UP001157502"/>
    </source>
</evidence>
<accession>A0ACC2GS41</accession>
<name>A0ACC2GS41_DALPE</name>
<sequence length="112" mass="11884">MNLLVPQTPKHTLSDVEVAREEVPPSGGNINSSNFFSMGEYTNSWGRRSAGLRGASVLAAAMALLVLGLSEGTGEAGELLISGRAVHQPGFEGTLKLQLLLLLSRIVRGIQR</sequence>
<dbReference type="Proteomes" id="UP001157502">
    <property type="component" value="Chromosome 10"/>
</dbReference>
<dbReference type="EMBL" id="CM055737">
    <property type="protein sequence ID" value="KAJ8006382.1"/>
    <property type="molecule type" value="Genomic_DNA"/>
</dbReference>
<comment type="caution">
    <text evidence="1">The sequence shown here is derived from an EMBL/GenBank/DDBJ whole genome shotgun (WGS) entry which is preliminary data.</text>
</comment>
<evidence type="ECO:0000313" key="1">
    <source>
        <dbReference type="EMBL" id="KAJ8006382.1"/>
    </source>
</evidence>
<protein>
    <submittedName>
        <fullName evidence="1">Uncharacterized protein</fullName>
    </submittedName>
</protein>